<dbReference type="InterPro" id="IPR002397">
    <property type="entry name" value="Cyt_P450_B"/>
</dbReference>
<dbReference type="SUPFAM" id="SSF48264">
    <property type="entry name" value="Cytochrome P450"/>
    <property type="match status" value="1"/>
</dbReference>
<dbReference type="CDD" id="cd11033">
    <property type="entry name" value="CYP142-like"/>
    <property type="match status" value="1"/>
</dbReference>
<proteinExistence type="inferred from homology"/>
<evidence type="ECO:0000313" key="4">
    <source>
        <dbReference type="Proteomes" id="UP000825886"/>
    </source>
</evidence>
<reference evidence="3 4" key="1">
    <citation type="submission" date="2021-08" db="EMBL/GenBank/DDBJ databases">
        <title>Culture and genomic analysis of Symbiopectobacterium purcellii sp. nov. gen. nov., isolated from the leafhopper Empoasca decipiens.</title>
        <authorList>
            <person name="Nadal-Jimenez P."/>
            <person name="Siozios S."/>
            <person name="Halliday N."/>
            <person name="Camara M."/>
            <person name="Hurst G.D.D."/>
        </authorList>
    </citation>
    <scope>NUCLEOTIDE SEQUENCE [LARGE SCALE GENOMIC DNA]</scope>
    <source>
        <strain evidence="3 4">SyEd1</strain>
    </source>
</reference>
<evidence type="ECO:0000256" key="2">
    <source>
        <dbReference type="RuleBase" id="RU000461"/>
    </source>
</evidence>
<evidence type="ECO:0000256" key="1">
    <source>
        <dbReference type="ARBA" id="ARBA00010617"/>
    </source>
</evidence>
<dbReference type="PANTHER" id="PTHR46696:SF4">
    <property type="entry name" value="BIOTIN BIOSYNTHESIS CYTOCHROME P450"/>
    <property type="match status" value="1"/>
</dbReference>
<sequence length="425" mass="47194">MSEHLCDSERCATYWPLPDVDLTDLTLFSQGFPHDVFTQLRQNDGVLYHPATPLTPDNEGFWVFTRYQDIVPLARDIDTFSSHRGGARTGGGTMIEDLPSAAGPGTVINMMDDPRHKALRRLMAPGITRGRIAALEPVLTVAARQAIVSALTKGEGDFVSDIAAELPLFAIAHLVGIPPEDRHPISGWINAVLDYADRQLGQSSASSQQGMQQFMAYAQRFVEQRRQAPGDDIVSLAIAGELSAELGSLTPMEQVMVFSVVMVAGLETTRNAIAGGILTFIQHPQQWLLLQREPVRMNRALEEILRWTSPTPYNRRTATRDVDVAGKRIKAGEKVTLWWASANRDEQQFENPFAFDICREKNAHLAFGSGGHSCLGAQLATLEMRVVFRELLNHIDTFALNGPVEWVRSNKHTGIRRMPLRYKGL</sequence>
<dbReference type="PRINTS" id="PR00359">
    <property type="entry name" value="BP450"/>
</dbReference>
<name>A0ABX9AQW1_9ENTR</name>
<keyword evidence="2" id="KW-0349">Heme</keyword>
<keyword evidence="2" id="KW-0560">Oxidoreductase</keyword>
<dbReference type="Gene3D" id="1.10.630.10">
    <property type="entry name" value="Cytochrome P450"/>
    <property type="match status" value="1"/>
</dbReference>
<keyword evidence="2" id="KW-0503">Monooxygenase</keyword>
<dbReference type="RefSeq" id="WP_222160595.1">
    <property type="nucleotide sequence ID" value="NZ_CP081864.1"/>
</dbReference>
<dbReference type="InterPro" id="IPR017972">
    <property type="entry name" value="Cyt_P450_CS"/>
</dbReference>
<gene>
    <name evidence="3" type="ORF">K6K13_09650</name>
</gene>
<dbReference type="PROSITE" id="PS00086">
    <property type="entry name" value="CYTOCHROME_P450"/>
    <property type="match status" value="1"/>
</dbReference>
<keyword evidence="4" id="KW-1185">Reference proteome</keyword>
<comment type="similarity">
    <text evidence="1 2">Belongs to the cytochrome P450 family.</text>
</comment>
<dbReference type="Proteomes" id="UP000825886">
    <property type="component" value="Chromosome"/>
</dbReference>
<keyword evidence="2" id="KW-0408">Iron</keyword>
<dbReference type="EMBL" id="CP081864">
    <property type="protein sequence ID" value="QZN97558.1"/>
    <property type="molecule type" value="Genomic_DNA"/>
</dbReference>
<accession>A0ABX9AQW1</accession>
<organism evidence="3 4">
    <name type="scientific">Symbiopectobacterium purcellii</name>
    <dbReference type="NCBI Taxonomy" id="2871826"/>
    <lineage>
        <taxon>Bacteria</taxon>
        <taxon>Pseudomonadati</taxon>
        <taxon>Pseudomonadota</taxon>
        <taxon>Gammaproteobacteria</taxon>
        <taxon>Enterobacterales</taxon>
        <taxon>Enterobacteriaceae</taxon>
    </lineage>
</organism>
<dbReference type="InterPro" id="IPR001128">
    <property type="entry name" value="Cyt_P450"/>
</dbReference>
<dbReference type="InterPro" id="IPR036396">
    <property type="entry name" value="Cyt_P450_sf"/>
</dbReference>
<keyword evidence="2" id="KW-0479">Metal-binding</keyword>
<dbReference type="Pfam" id="PF00067">
    <property type="entry name" value="p450"/>
    <property type="match status" value="1"/>
</dbReference>
<protein>
    <submittedName>
        <fullName evidence="3">Cytochrome P450</fullName>
    </submittedName>
</protein>
<evidence type="ECO:0000313" key="3">
    <source>
        <dbReference type="EMBL" id="QZN97558.1"/>
    </source>
</evidence>
<dbReference type="PANTHER" id="PTHR46696">
    <property type="entry name" value="P450, PUTATIVE (EUROFUNG)-RELATED"/>
    <property type="match status" value="1"/>
</dbReference>